<evidence type="ECO:0000313" key="1">
    <source>
        <dbReference type="EMBL" id="EXJ84924.1"/>
    </source>
</evidence>
<proteinExistence type="predicted"/>
<dbReference type="RefSeq" id="XP_007733909.1">
    <property type="nucleotide sequence ID" value="XM_007735719.1"/>
</dbReference>
<dbReference type="GeneID" id="19169709"/>
<keyword evidence="2" id="KW-1185">Reference proteome</keyword>
<name>W9YRM8_9EURO</name>
<protein>
    <submittedName>
        <fullName evidence="1">Uncharacterized protein</fullName>
    </submittedName>
</protein>
<dbReference type="AlphaFoldDB" id="W9YRM8"/>
<sequence length="71" mass="8396">MGFFFLAPLGLKFARGKKLHFFTDLSDDEALRILFDRYPERRMTNLTNLPPPEMHLRYVLGIFPLKPERAE</sequence>
<comment type="caution">
    <text evidence="1">The sequence shown here is derived from an EMBL/GenBank/DDBJ whole genome shotgun (WGS) entry which is preliminary data.</text>
</comment>
<gene>
    <name evidence="1" type="ORF">A1O3_05599</name>
</gene>
<accession>W9YRM8</accession>
<dbReference type="Proteomes" id="UP000019478">
    <property type="component" value="Unassembled WGS sequence"/>
</dbReference>
<dbReference type="EMBL" id="AMGY01000004">
    <property type="protein sequence ID" value="EXJ84924.1"/>
    <property type="molecule type" value="Genomic_DNA"/>
</dbReference>
<evidence type="ECO:0000313" key="2">
    <source>
        <dbReference type="Proteomes" id="UP000019478"/>
    </source>
</evidence>
<reference evidence="1 2" key="1">
    <citation type="submission" date="2013-03" db="EMBL/GenBank/DDBJ databases">
        <title>The Genome Sequence of Capronia epimyces CBS 606.96.</title>
        <authorList>
            <consortium name="The Broad Institute Genomics Platform"/>
            <person name="Cuomo C."/>
            <person name="de Hoog S."/>
            <person name="Gorbushina A."/>
            <person name="Walker B."/>
            <person name="Young S.K."/>
            <person name="Zeng Q."/>
            <person name="Gargeya S."/>
            <person name="Fitzgerald M."/>
            <person name="Haas B."/>
            <person name="Abouelleil A."/>
            <person name="Allen A.W."/>
            <person name="Alvarado L."/>
            <person name="Arachchi H.M."/>
            <person name="Berlin A.M."/>
            <person name="Chapman S.B."/>
            <person name="Gainer-Dewar J."/>
            <person name="Goldberg J."/>
            <person name="Griggs A."/>
            <person name="Gujja S."/>
            <person name="Hansen M."/>
            <person name="Howarth C."/>
            <person name="Imamovic A."/>
            <person name="Ireland A."/>
            <person name="Larimer J."/>
            <person name="McCowan C."/>
            <person name="Murphy C."/>
            <person name="Pearson M."/>
            <person name="Poon T.W."/>
            <person name="Priest M."/>
            <person name="Roberts A."/>
            <person name="Saif S."/>
            <person name="Shea T."/>
            <person name="Sisk P."/>
            <person name="Sykes S."/>
            <person name="Wortman J."/>
            <person name="Nusbaum C."/>
            <person name="Birren B."/>
        </authorList>
    </citation>
    <scope>NUCLEOTIDE SEQUENCE [LARGE SCALE GENOMIC DNA]</scope>
    <source>
        <strain evidence="1 2">CBS 606.96</strain>
    </source>
</reference>
<organism evidence="1 2">
    <name type="scientific">Capronia epimyces CBS 606.96</name>
    <dbReference type="NCBI Taxonomy" id="1182542"/>
    <lineage>
        <taxon>Eukaryota</taxon>
        <taxon>Fungi</taxon>
        <taxon>Dikarya</taxon>
        <taxon>Ascomycota</taxon>
        <taxon>Pezizomycotina</taxon>
        <taxon>Eurotiomycetes</taxon>
        <taxon>Chaetothyriomycetidae</taxon>
        <taxon>Chaetothyriales</taxon>
        <taxon>Herpotrichiellaceae</taxon>
        <taxon>Capronia</taxon>
    </lineage>
</organism>
<dbReference type="HOGENOM" id="CLU_2739784_0_0_1"/>